<dbReference type="Gene3D" id="3.40.50.2000">
    <property type="entry name" value="Glycogen Phosphorylase B"/>
    <property type="match status" value="2"/>
</dbReference>
<dbReference type="InterPro" id="IPR001296">
    <property type="entry name" value="Glyco_trans_1"/>
</dbReference>
<evidence type="ECO:0000313" key="4">
    <source>
        <dbReference type="EMBL" id="AXX61073.1"/>
    </source>
</evidence>
<evidence type="ECO:0000259" key="3">
    <source>
        <dbReference type="Pfam" id="PF13439"/>
    </source>
</evidence>
<dbReference type="Pfam" id="PF00534">
    <property type="entry name" value="Glycos_transf_1"/>
    <property type="match status" value="1"/>
</dbReference>
<feature type="domain" description="Glycosyltransferase subfamily 4-like N-terminal" evidence="3">
    <location>
        <begin position="25"/>
        <end position="171"/>
    </location>
</feature>
<dbReference type="PANTHER" id="PTHR46401:SF2">
    <property type="entry name" value="GLYCOSYLTRANSFERASE WBBK-RELATED"/>
    <property type="match status" value="1"/>
</dbReference>
<proteinExistence type="predicted"/>
<gene>
    <name evidence="4" type="ORF">FORC53_2734</name>
</gene>
<organism evidence="4 5">
    <name type="scientific">Vibrio vulnificus</name>
    <dbReference type="NCBI Taxonomy" id="672"/>
    <lineage>
        <taxon>Bacteria</taxon>
        <taxon>Pseudomonadati</taxon>
        <taxon>Pseudomonadota</taxon>
        <taxon>Gammaproteobacteria</taxon>
        <taxon>Vibrionales</taxon>
        <taxon>Vibrionaceae</taxon>
        <taxon>Vibrio</taxon>
    </lineage>
</organism>
<dbReference type="InterPro" id="IPR028098">
    <property type="entry name" value="Glyco_trans_4-like_N"/>
</dbReference>
<sequence length="360" mass="40870">MNKIKIFVDGHVLDGKPQGTCSYIAGLYGALSKNENFEIYVATNNYESIIKYFGGNNNVKWVKLNSKSKYFRLAYELTMIERKIKPDFSHYQYITPLFKFGRWINTIHDLLFIDFPSNFPLKYRLINYLLFKISAIRSDVILTVSSYSKNRISKHFNIKENDIVVTPNAVDNILSFGEESIGFLENEKFFIYVSRIEPRKNQDLLARAFLMANIPLDTKLVLVGAKSLAYPLLDDLLKNDRIVHLEGISNENLVWLYKNAKASLYPSKCEGFGIPPLEAAILGCKSFCAKNTALTELSSFVDGTFNCGNIEEIKTIIELVIQDSNLEQASGKKIMDKFNWGNVASEFISAINKSASNHTL</sequence>
<keyword evidence="1" id="KW-0808">Transferase</keyword>
<dbReference type="PANTHER" id="PTHR46401">
    <property type="entry name" value="GLYCOSYLTRANSFERASE WBBK-RELATED"/>
    <property type="match status" value="1"/>
</dbReference>
<feature type="domain" description="Glycosyl transferase family 1" evidence="2">
    <location>
        <begin position="181"/>
        <end position="331"/>
    </location>
</feature>
<name>A0AAN1UD97_VIBVL</name>
<accession>A0AAN1UD97</accession>
<dbReference type="CDD" id="cd03809">
    <property type="entry name" value="GT4_MtfB-like"/>
    <property type="match status" value="1"/>
</dbReference>
<dbReference type="Pfam" id="PF13439">
    <property type="entry name" value="Glyco_transf_4"/>
    <property type="match status" value="1"/>
</dbReference>
<dbReference type="GO" id="GO:0016757">
    <property type="term" value="F:glycosyltransferase activity"/>
    <property type="evidence" value="ECO:0007669"/>
    <property type="project" value="InterPro"/>
</dbReference>
<dbReference type="RefSeq" id="WP_118894001.1">
    <property type="nucleotide sequence ID" value="NZ_CP019290.1"/>
</dbReference>
<protein>
    <submittedName>
        <fullName evidence="4">Glycosyltransferase</fullName>
    </submittedName>
</protein>
<dbReference type="AlphaFoldDB" id="A0AAN1UD97"/>
<dbReference type="EMBL" id="CP019290">
    <property type="protein sequence ID" value="AXX61073.1"/>
    <property type="molecule type" value="Genomic_DNA"/>
</dbReference>
<dbReference type="SUPFAM" id="SSF53756">
    <property type="entry name" value="UDP-Glycosyltransferase/glycogen phosphorylase"/>
    <property type="match status" value="1"/>
</dbReference>
<evidence type="ECO:0000313" key="5">
    <source>
        <dbReference type="Proteomes" id="UP000263418"/>
    </source>
</evidence>
<evidence type="ECO:0000259" key="2">
    <source>
        <dbReference type="Pfam" id="PF00534"/>
    </source>
</evidence>
<evidence type="ECO:0000256" key="1">
    <source>
        <dbReference type="ARBA" id="ARBA00022679"/>
    </source>
</evidence>
<dbReference type="Proteomes" id="UP000263418">
    <property type="component" value="Chromosome 1"/>
</dbReference>
<reference evidence="4 5" key="1">
    <citation type="submission" date="2017-01" db="EMBL/GenBank/DDBJ databases">
        <title>Complete Genome Sequence of Vibrio vulnificus FORC_053.</title>
        <authorList>
            <consortium name="Food-borne Pathogen Omics Research Center"/>
            <person name="Chung H.Y."/>
            <person name="Na E.J."/>
            <person name="Song J.S."/>
            <person name="Kim H."/>
            <person name="Lee J.-H."/>
            <person name="Ryu S."/>
            <person name="Choi S.H."/>
        </authorList>
    </citation>
    <scope>NUCLEOTIDE SEQUENCE [LARGE SCALE GENOMIC DNA]</scope>
    <source>
        <strain evidence="4 5">FORC_053</strain>
    </source>
</reference>